<dbReference type="Gene3D" id="3.30.365.10">
    <property type="entry name" value="Aldehyde oxidase/xanthine dehydrogenase, molybdopterin binding domain"/>
    <property type="match status" value="1"/>
</dbReference>
<evidence type="ECO:0000259" key="1">
    <source>
        <dbReference type="Pfam" id="PF02738"/>
    </source>
</evidence>
<proteinExistence type="predicted"/>
<dbReference type="AlphaFoldDB" id="A0A377PNS7"/>
<organism evidence="2 3">
    <name type="scientific">Hafnia alvei</name>
    <dbReference type="NCBI Taxonomy" id="569"/>
    <lineage>
        <taxon>Bacteria</taxon>
        <taxon>Pseudomonadati</taxon>
        <taxon>Pseudomonadota</taxon>
        <taxon>Gammaproteobacteria</taxon>
        <taxon>Enterobacterales</taxon>
        <taxon>Hafniaceae</taxon>
        <taxon>Hafnia</taxon>
    </lineage>
</organism>
<feature type="domain" description="Aldehyde oxidase/xanthine dehydrogenase first molybdopterin binding" evidence="1">
    <location>
        <begin position="1"/>
        <end position="36"/>
    </location>
</feature>
<dbReference type="EMBL" id="UGHP01000001">
    <property type="protein sequence ID" value="STQ81965.1"/>
    <property type="molecule type" value="Genomic_DNA"/>
</dbReference>
<dbReference type="SUPFAM" id="SSF56003">
    <property type="entry name" value="Molybdenum cofactor-binding domain"/>
    <property type="match status" value="1"/>
</dbReference>
<name>A0A377PNS7_HAFAL</name>
<dbReference type="InterPro" id="IPR008274">
    <property type="entry name" value="AldOxase/xan_DH_MoCoBD1"/>
</dbReference>
<dbReference type="Proteomes" id="UP000254821">
    <property type="component" value="Unassembled WGS sequence"/>
</dbReference>
<sequence length="116" mass="12362">MRGYGAPQVAFALECLLDDAAEKLSLDAVDVRLLNAARSGDINPVNHKRFIARDSLNALRKDAICSNGTPVRPPVKIKQAICAVASASHVLATVLILTPLALKLREPACCSTKTAR</sequence>
<reference evidence="2 3" key="1">
    <citation type="submission" date="2018-06" db="EMBL/GenBank/DDBJ databases">
        <authorList>
            <consortium name="Pathogen Informatics"/>
            <person name="Doyle S."/>
        </authorList>
    </citation>
    <scope>NUCLEOTIDE SEQUENCE [LARGE SCALE GENOMIC DNA]</scope>
    <source>
        <strain evidence="2 3">NCTC8105</strain>
    </source>
</reference>
<evidence type="ECO:0000313" key="3">
    <source>
        <dbReference type="Proteomes" id="UP000254821"/>
    </source>
</evidence>
<accession>A0A377PNS7</accession>
<keyword evidence="2" id="KW-0560">Oxidoreductase</keyword>
<dbReference type="InterPro" id="IPR037165">
    <property type="entry name" value="AldOxase/xan_DH_Mopterin-bd_sf"/>
</dbReference>
<evidence type="ECO:0000313" key="2">
    <source>
        <dbReference type="EMBL" id="STQ81965.1"/>
    </source>
</evidence>
<dbReference type="GO" id="GO:0033727">
    <property type="term" value="F:aldehyde dehydrogenase (FAD-independent) activity"/>
    <property type="evidence" value="ECO:0007669"/>
    <property type="project" value="UniProtKB-EC"/>
</dbReference>
<protein>
    <submittedName>
        <fullName evidence="2">Aldehyde oxidoreductase</fullName>
        <ecNumber evidence="2">1.2.99.7</ecNumber>
    </submittedName>
</protein>
<dbReference type="Pfam" id="PF02738">
    <property type="entry name" value="MoCoBD_1"/>
    <property type="match status" value="1"/>
</dbReference>
<gene>
    <name evidence="2" type="primary">mop</name>
    <name evidence="2" type="ORF">NCTC8105_04164</name>
</gene>
<dbReference type="EC" id="1.2.99.7" evidence="2"/>